<evidence type="ECO:0000313" key="2">
    <source>
        <dbReference type="EMBL" id="MFC4723423.1"/>
    </source>
</evidence>
<gene>
    <name evidence="2" type="ORF">ACFO5O_13895</name>
</gene>
<feature type="signal peptide" evidence="1">
    <location>
        <begin position="1"/>
        <end position="22"/>
    </location>
</feature>
<dbReference type="Gene3D" id="3.10.450.360">
    <property type="match status" value="1"/>
</dbReference>
<comment type="caution">
    <text evidence="2">The sequence shown here is derived from an EMBL/GenBank/DDBJ whole genome shotgun (WGS) entry which is preliminary data.</text>
</comment>
<evidence type="ECO:0008006" key="4">
    <source>
        <dbReference type="Google" id="ProtNLM"/>
    </source>
</evidence>
<keyword evidence="1" id="KW-0732">Signal</keyword>
<dbReference type="Proteomes" id="UP001595953">
    <property type="component" value="Unassembled WGS sequence"/>
</dbReference>
<feature type="chain" id="PRO_5046163659" description="Beta-lactamase-inhibitor-like, PepSY-like" evidence="1">
    <location>
        <begin position="23"/>
        <end position="177"/>
    </location>
</feature>
<name>A0ABV9NA11_9FLAO</name>
<evidence type="ECO:0000256" key="1">
    <source>
        <dbReference type="SAM" id="SignalP"/>
    </source>
</evidence>
<evidence type="ECO:0000313" key="3">
    <source>
        <dbReference type="Proteomes" id="UP001595953"/>
    </source>
</evidence>
<protein>
    <recommendedName>
        <fullName evidence="4">Beta-lactamase-inhibitor-like, PepSY-like</fullName>
    </recommendedName>
</protein>
<organism evidence="2 3">
    <name type="scientific">Geojedonia litorea</name>
    <dbReference type="NCBI Taxonomy" id="1268269"/>
    <lineage>
        <taxon>Bacteria</taxon>
        <taxon>Pseudomonadati</taxon>
        <taxon>Bacteroidota</taxon>
        <taxon>Flavobacteriia</taxon>
        <taxon>Flavobacteriales</taxon>
        <taxon>Flavobacteriaceae</taxon>
        <taxon>Geojedonia</taxon>
    </lineage>
</organism>
<dbReference type="RefSeq" id="WP_387964787.1">
    <property type="nucleotide sequence ID" value="NZ_JBHSGP010000014.1"/>
</dbReference>
<dbReference type="EMBL" id="JBHSGP010000014">
    <property type="protein sequence ID" value="MFC4723423.1"/>
    <property type="molecule type" value="Genomic_DNA"/>
</dbReference>
<accession>A0ABV9NA11</accession>
<keyword evidence="3" id="KW-1185">Reference proteome</keyword>
<proteinExistence type="predicted"/>
<sequence length="177" mass="20231">MKKLVFLSIALVISVIPSAQQAVVFTSNNTATNLTERAKTTNEISTIANQTYLLNVFKKDVSKNVKHLQLEVAKFNIKSLKIYNDSEAATYTVNFKRKNGFVTVDYDSNGHVIMSSEKYKNVKLPLAIRVKVAKEYPGWEFKETHYTINYTRHKASTKQYKIKLKKGTETKFVLETL</sequence>
<reference evidence="3" key="1">
    <citation type="journal article" date="2019" name="Int. J. Syst. Evol. Microbiol.">
        <title>The Global Catalogue of Microorganisms (GCM) 10K type strain sequencing project: providing services to taxonomists for standard genome sequencing and annotation.</title>
        <authorList>
            <consortium name="The Broad Institute Genomics Platform"/>
            <consortium name="The Broad Institute Genome Sequencing Center for Infectious Disease"/>
            <person name="Wu L."/>
            <person name="Ma J."/>
        </authorList>
    </citation>
    <scope>NUCLEOTIDE SEQUENCE [LARGE SCALE GENOMIC DNA]</scope>
    <source>
        <strain evidence="3">CCUG 63682</strain>
    </source>
</reference>
<dbReference type="SUPFAM" id="SSF160574">
    <property type="entry name" value="BT0923-like"/>
    <property type="match status" value="1"/>
</dbReference>